<keyword evidence="1" id="KW-1133">Transmembrane helix</keyword>
<evidence type="ECO:0000256" key="1">
    <source>
        <dbReference type="SAM" id="Phobius"/>
    </source>
</evidence>
<keyword evidence="1" id="KW-0472">Membrane</keyword>
<feature type="transmembrane region" description="Helical" evidence="1">
    <location>
        <begin position="6"/>
        <end position="24"/>
    </location>
</feature>
<proteinExistence type="predicted"/>
<reference evidence="2" key="1">
    <citation type="submission" date="2014-11" db="EMBL/GenBank/DDBJ databases">
        <authorList>
            <person name="Amaro Gonzalez C."/>
        </authorList>
    </citation>
    <scope>NUCLEOTIDE SEQUENCE</scope>
</reference>
<name>A0A0E9XEU2_ANGAN</name>
<keyword evidence="1" id="KW-0812">Transmembrane</keyword>
<sequence length="26" mass="3112">MTMNSPFIIQLLIIGKYYFSLLTFTR</sequence>
<accession>A0A0E9XEU2</accession>
<organism evidence="2">
    <name type="scientific">Anguilla anguilla</name>
    <name type="common">European freshwater eel</name>
    <name type="synonym">Muraena anguilla</name>
    <dbReference type="NCBI Taxonomy" id="7936"/>
    <lineage>
        <taxon>Eukaryota</taxon>
        <taxon>Metazoa</taxon>
        <taxon>Chordata</taxon>
        <taxon>Craniata</taxon>
        <taxon>Vertebrata</taxon>
        <taxon>Euteleostomi</taxon>
        <taxon>Actinopterygii</taxon>
        <taxon>Neopterygii</taxon>
        <taxon>Teleostei</taxon>
        <taxon>Anguilliformes</taxon>
        <taxon>Anguillidae</taxon>
        <taxon>Anguilla</taxon>
    </lineage>
</organism>
<dbReference type="AlphaFoldDB" id="A0A0E9XEU2"/>
<evidence type="ECO:0000313" key="2">
    <source>
        <dbReference type="EMBL" id="JAI00351.1"/>
    </source>
</evidence>
<protein>
    <submittedName>
        <fullName evidence="2">Uncharacterized protein</fullName>
    </submittedName>
</protein>
<dbReference type="EMBL" id="GBXM01008227">
    <property type="protein sequence ID" value="JAI00351.1"/>
    <property type="molecule type" value="Transcribed_RNA"/>
</dbReference>
<reference evidence="2" key="2">
    <citation type="journal article" date="2015" name="Fish Shellfish Immunol.">
        <title>Early steps in the European eel (Anguilla anguilla)-Vibrio vulnificus interaction in the gills: Role of the RtxA13 toxin.</title>
        <authorList>
            <person name="Callol A."/>
            <person name="Pajuelo D."/>
            <person name="Ebbesson L."/>
            <person name="Teles M."/>
            <person name="MacKenzie S."/>
            <person name="Amaro C."/>
        </authorList>
    </citation>
    <scope>NUCLEOTIDE SEQUENCE</scope>
</reference>